<name>A0A427XKE0_9TREE</name>
<keyword evidence="6 11" id="KW-0479">Metal-binding</keyword>
<evidence type="ECO:0000256" key="10">
    <source>
        <dbReference type="ARBA" id="ARBA00069127"/>
    </source>
</evidence>
<dbReference type="InterPro" id="IPR008930">
    <property type="entry name" value="Terpenoid_cyclase/PrenylTrfase"/>
</dbReference>
<dbReference type="OrthoDB" id="5428259at2759"/>
<comment type="cofactor">
    <cofactor evidence="11">
        <name>Zn(2+)</name>
        <dbReference type="ChEBI" id="CHEBI:29105"/>
    </cofactor>
    <text evidence="11">Binds 1 zinc ion per subunit.</text>
</comment>
<dbReference type="Pfam" id="PF00432">
    <property type="entry name" value="Prenyltrans"/>
    <property type="match status" value="1"/>
</dbReference>
<dbReference type="InterPro" id="IPR001330">
    <property type="entry name" value="Prenyltrans"/>
</dbReference>
<evidence type="ECO:0000313" key="13">
    <source>
        <dbReference type="EMBL" id="RSH79359.1"/>
    </source>
</evidence>
<accession>A0A427XKE0</accession>
<dbReference type="RefSeq" id="XP_028474506.1">
    <property type="nucleotide sequence ID" value="XM_028617199.1"/>
</dbReference>
<dbReference type="PANTHER" id="PTHR11774">
    <property type="entry name" value="GERANYLGERANYL TRANSFERASE TYPE BETA SUBUNIT"/>
    <property type="match status" value="1"/>
</dbReference>
<evidence type="ECO:0000256" key="5">
    <source>
        <dbReference type="ARBA" id="ARBA00022679"/>
    </source>
</evidence>
<dbReference type="Proteomes" id="UP000279236">
    <property type="component" value="Unassembled WGS sequence"/>
</dbReference>
<dbReference type="CDD" id="cd02894">
    <property type="entry name" value="GGTase-II"/>
    <property type="match status" value="1"/>
</dbReference>
<dbReference type="GO" id="GO:0072657">
    <property type="term" value="P:protein localization to membrane"/>
    <property type="evidence" value="ECO:0007669"/>
    <property type="project" value="UniProtKB-ARBA"/>
</dbReference>
<evidence type="ECO:0000256" key="7">
    <source>
        <dbReference type="ARBA" id="ARBA00022737"/>
    </source>
</evidence>
<dbReference type="STRING" id="105984.A0A427XKE0"/>
<comment type="subunit">
    <text evidence="2">Heterodimer of an alpha and a beta subunit.</text>
</comment>
<comment type="similarity">
    <text evidence="1 11">Belongs to the protein prenyltransferase subunit beta family.</text>
</comment>
<dbReference type="AlphaFoldDB" id="A0A427XKE0"/>
<evidence type="ECO:0000259" key="12">
    <source>
        <dbReference type="Pfam" id="PF00432"/>
    </source>
</evidence>
<evidence type="ECO:0000256" key="2">
    <source>
        <dbReference type="ARBA" id="ARBA00011355"/>
    </source>
</evidence>
<dbReference type="GO" id="GO:0004663">
    <property type="term" value="F:Rab geranylgeranyltransferase activity"/>
    <property type="evidence" value="ECO:0007669"/>
    <property type="project" value="UniProtKB-UniRule"/>
</dbReference>
<dbReference type="FunFam" id="1.50.10.20:FF:000012">
    <property type="entry name" value="Geranylgeranyl transferase type-2 subunit beta"/>
    <property type="match status" value="1"/>
</dbReference>
<dbReference type="EMBL" id="RSCE01000010">
    <property type="protein sequence ID" value="RSH79359.1"/>
    <property type="molecule type" value="Genomic_DNA"/>
</dbReference>
<dbReference type="Gene3D" id="1.50.10.20">
    <property type="match status" value="1"/>
</dbReference>
<evidence type="ECO:0000256" key="3">
    <source>
        <dbReference type="ARBA" id="ARBA00012656"/>
    </source>
</evidence>
<evidence type="ECO:0000256" key="11">
    <source>
        <dbReference type="RuleBase" id="RU365076"/>
    </source>
</evidence>
<dbReference type="PANTHER" id="PTHR11774:SF11">
    <property type="entry name" value="GERANYLGERANYL TRANSFERASE TYPE-2 SUBUNIT BETA"/>
    <property type="match status" value="1"/>
</dbReference>
<dbReference type="EC" id="2.5.1.60" evidence="3 11"/>
<evidence type="ECO:0000256" key="9">
    <source>
        <dbReference type="ARBA" id="ARBA00047658"/>
    </source>
</evidence>
<proteinExistence type="inferred from homology"/>
<sequence>MTSAPPLDVPLHVKYIQQLDEKKDLAYHLTEHLRLNGVYWGLTALSIMGHKDALPRDAMVDYVMSCWDDEAADTLPPPPSSGAFGAHPGHDAHIHGTCSGIQILIMQDALDRVDVDRVVKFLLTLVGPDGRVEGDQFGEFDVRFSYIFVMVLSLLGRLDAMDTIYDGKGRQLVVDNIVNSMNFDGAFGSEPGAESHGAMVWVCVASLAILGELDRIDRDLLGWWLSERQLPNGGLNGRPEKLEDVCYSWWNLAALSIIGKLHWINRDKLMAFILGAQDLEGGGIADRPGDWVDVFHTVFGLAGLSLVGYPGLRDIDPLYCMPAEVTDKMGLRRDYRTLPRLEQWPQA</sequence>
<reference evidence="13 14" key="1">
    <citation type="submission" date="2018-11" db="EMBL/GenBank/DDBJ databases">
        <title>Genome sequence of Apiotrichum porosum DSM 27194.</title>
        <authorList>
            <person name="Aliyu H."/>
            <person name="Gorte O."/>
            <person name="Ochsenreither K."/>
        </authorList>
    </citation>
    <scope>NUCLEOTIDE SEQUENCE [LARGE SCALE GENOMIC DNA]</scope>
    <source>
        <strain evidence="13 14">DSM 27194</strain>
    </source>
</reference>
<dbReference type="GO" id="GO:0046872">
    <property type="term" value="F:metal ion binding"/>
    <property type="evidence" value="ECO:0007669"/>
    <property type="project" value="UniProtKB-KW"/>
</dbReference>
<evidence type="ECO:0000256" key="1">
    <source>
        <dbReference type="ARBA" id="ARBA00010497"/>
    </source>
</evidence>
<comment type="catalytic activity">
    <reaction evidence="9 11">
        <text>geranylgeranyl diphosphate + L-cysteinyl-[protein] = S-geranylgeranyl-L-cysteinyl-[protein] + diphosphate</text>
        <dbReference type="Rhea" id="RHEA:21240"/>
        <dbReference type="Rhea" id="RHEA-COMP:10131"/>
        <dbReference type="Rhea" id="RHEA-COMP:11537"/>
        <dbReference type="ChEBI" id="CHEBI:29950"/>
        <dbReference type="ChEBI" id="CHEBI:33019"/>
        <dbReference type="ChEBI" id="CHEBI:57533"/>
        <dbReference type="ChEBI" id="CHEBI:86021"/>
        <dbReference type="EC" id="2.5.1.60"/>
    </reaction>
</comment>
<dbReference type="GeneID" id="39585944"/>
<keyword evidence="5 11" id="KW-0808">Transferase</keyword>
<gene>
    <name evidence="13" type="ORF">EHS24_001401</name>
</gene>
<keyword evidence="8 11" id="KW-0862">Zinc</keyword>
<organism evidence="13 14">
    <name type="scientific">Apiotrichum porosum</name>
    <dbReference type="NCBI Taxonomy" id="105984"/>
    <lineage>
        <taxon>Eukaryota</taxon>
        <taxon>Fungi</taxon>
        <taxon>Dikarya</taxon>
        <taxon>Basidiomycota</taxon>
        <taxon>Agaricomycotina</taxon>
        <taxon>Tremellomycetes</taxon>
        <taxon>Trichosporonales</taxon>
        <taxon>Trichosporonaceae</taxon>
        <taxon>Apiotrichum</taxon>
    </lineage>
</organism>
<feature type="domain" description="Prenyltransferase alpha-alpha toroid" evidence="12">
    <location>
        <begin position="8"/>
        <end position="321"/>
    </location>
</feature>
<evidence type="ECO:0000256" key="8">
    <source>
        <dbReference type="ARBA" id="ARBA00022833"/>
    </source>
</evidence>
<dbReference type="SUPFAM" id="SSF48239">
    <property type="entry name" value="Terpenoid cyclases/Protein prenyltransferases"/>
    <property type="match status" value="1"/>
</dbReference>
<comment type="caution">
    <text evidence="13">The sequence shown here is derived from an EMBL/GenBank/DDBJ whole genome shotgun (WGS) entry which is preliminary data.</text>
</comment>
<comment type="function">
    <text evidence="11">Catalyzes the transfer of a geranylgeranyl moiety from geranylgeranyl diphosphate to both cysteines of proteins with the C-terminal sequence -XXCC, -XCXC and -CCXX.</text>
</comment>
<dbReference type="InterPro" id="IPR026873">
    <property type="entry name" value="Ptb1"/>
</dbReference>
<dbReference type="GO" id="GO:0005968">
    <property type="term" value="C:Rab-protein geranylgeranyltransferase complex"/>
    <property type="evidence" value="ECO:0007669"/>
    <property type="project" value="UniProtKB-UniRule"/>
</dbReference>
<protein>
    <recommendedName>
        <fullName evidence="10 11">Geranylgeranyl transferase type-2 subunit beta</fullName>
        <ecNumber evidence="3 11">2.5.1.60</ecNumber>
    </recommendedName>
</protein>
<evidence type="ECO:0000313" key="14">
    <source>
        <dbReference type="Proteomes" id="UP000279236"/>
    </source>
</evidence>
<keyword evidence="7" id="KW-0677">Repeat</keyword>
<evidence type="ECO:0000256" key="4">
    <source>
        <dbReference type="ARBA" id="ARBA00022602"/>
    </source>
</evidence>
<keyword evidence="4 11" id="KW-0637">Prenyltransferase</keyword>
<dbReference type="InterPro" id="IPR045089">
    <property type="entry name" value="PGGT1B-like"/>
</dbReference>
<evidence type="ECO:0000256" key="6">
    <source>
        <dbReference type="ARBA" id="ARBA00022723"/>
    </source>
</evidence>
<keyword evidence="14" id="KW-1185">Reference proteome</keyword>